<dbReference type="Proteomes" id="UP000242814">
    <property type="component" value="Unassembled WGS sequence"/>
</dbReference>
<feature type="transmembrane region" description="Helical" evidence="6">
    <location>
        <begin position="61"/>
        <end position="83"/>
    </location>
</feature>
<accession>A0A1D2JBC4</accession>
<organism evidence="8 9">
    <name type="scientific">Paracoccidioides brasiliensis</name>
    <dbReference type="NCBI Taxonomy" id="121759"/>
    <lineage>
        <taxon>Eukaryota</taxon>
        <taxon>Fungi</taxon>
        <taxon>Dikarya</taxon>
        <taxon>Ascomycota</taxon>
        <taxon>Pezizomycotina</taxon>
        <taxon>Eurotiomycetes</taxon>
        <taxon>Eurotiomycetidae</taxon>
        <taxon>Onygenales</taxon>
        <taxon>Ajellomycetaceae</taxon>
        <taxon>Paracoccidioides</taxon>
    </lineage>
</organism>
<proteinExistence type="inferred from homology"/>
<dbReference type="Pfam" id="PF20684">
    <property type="entry name" value="Fung_rhodopsin"/>
    <property type="match status" value="1"/>
</dbReference>
<feature type="transmembrane region" description="Helical" evidence="6">
    <location>
        <begin position="20"/>
        <end position="40"/>
    </location>
</feature>
<dbReference type="PANTHER" id="PTHR33048">
    <property type="entry name" value="PTH11-LIKE INTEGRAL MEMBRANE PROTEIN (AFU_ORTHOLOGUE AFUA_5G11245)"/>
    <property type="match status" value="1"/>
</dbReference>
<feature type="transmembrane region" description="Helical" evidence="6">
    <location>
        <begin position="292"/>
        <end position="312"/>
    </location>
</feature>
<evidence type="ECO:0000256" key="1">
    <source>
        <dbReference type="ARBA" id="ARBA00004141"/>
    </source>
</evidence>
<feature type="transmembrane region" description="Helical" evidence="6">
    <location>
        <begin position="144"/>
        <end position="166"/>
    </location>
</feature>
<dbReference type="AlphaFoldDB" id="A0A1D2JBC4"/>
<evidence type="ECO:0000256" key="6">
    <source>
        <dbReference type="SAM" id="Phobius"/>
    </source>
</evidence>
<evidence type="ECO:0000313" key="8">
    <source>
        <dbReference type="EMBL" id="ODH25785.1"/>
    </source>
</evidence>
<keyword evidence="4 6" id="KW-0472">Membrane</keyword>
<dbReference type="GO" id="GO:0016020">
    <property type="term" value="C:membrane"/>
    <property type="evidence" value="ECO:0007669"/>
    <property type="project" value="UniProtKB-SubCell"/>
</dbReference>
<evidence type="ECO:0000256" key="3">
    <source>
        <dbReference type="ARBA" id="ARBA00022989"/>
    </source>
</evidence>
<reference evidence="8 9" key="1">
    <citation type="submission" date="2016-06" db="EMBL/GenBank/DDBJ databases">
        <authorList>
            <person name="Kjaerup R.B."/>
            <person name="Dalgaard T.S."/>
            <person name="Juul-Madsen H.R."/>
        </authorList>
    </citation>
    <scope>NUCLEOTIDE SEQUENCE [LARGE SCALE GENOMIC DNA]</scope>
    <source>
        <strain evidence="8 9">Pb300</strain>
    </source>
</reference>
<evidence type="ECO:0000256" key="5">
    <source>
        <dbReference type="ARBA" id="ARBA00038359"/>
    </source>
</evidence>
<feature type="domain" description="Rhodopsin" evidence="7">
    <location>
        <begin position="80"/>
        <end position="317"/>
    </location>
</feature>
<feature type="transmembrane region" description="Helical" evidence="6">
    <location>
        <begin position="218"/>
        <end position="240"/>
    </location>
</feature>
<comment type="similarity">
    <text evidence="5">Belongs to the SAT4 family.</text>
</comment>
<dbReference type="EMBL" id="LZYO01000214">
    <property type="protein sequence ID" value="ODH25785.1"/>
    <property type="molecule type" value="Genomic_DNA"/>
</dbReference>
<protein>
    <recommendedName>
        <fullName evidence="7">Rhodopsin domain-containing protein</fullName>
    </recommendedName>
</protein>
<evidence type="ECO:0000313" key="9">
    <source>
        <dbReference type="Proteomes" id="UP000242814"/>
    </source>
</evidence>
<dbReference type="InterPro" id="IPR049326">
    <property type="entry name" value="Rhodopsin_dom_fungi"/>
</dbReference>
<dbReference type="VEuPathDB" id="FungiDB:PABG_05480"/>
<sequence>MSLRRLFENIDHTSGVVLFQLWLNIRQLLLLGILVTTIILRHQQQRVQIMRLRFYSSHRGWDLWIVSTVMVVVAGVFVVARLAGRYVKGEFRIDDYTIFAALLNSVVLTVAENTAVSNGYGRHAIDLTENEIIMSLKWFYVAQVFYKIVITLTKMSILFLYLRIFYIEAYFRWACTALNVFIAACGTAFVLATIWQCHPMAAFWDKSIPAFRCADNHAFWLSYSVINIITDILILILPLQEVLRLQLRCRDKFALVLVFSLGAFVCVTSIIRATTVASSSTMNDLTWTAIPATIWSVVECNTGIICACLPMIRQPLSIIFPFLSSNPSRTQSTCRNLPLPHSMSMNDLSRVINPATSARSDLSWMDMEIDSQKTEAMETASSAKRKRFPVNDSEHDILSVNLLGEHNRNMMTSAKTSTSIC</sequence>
<keyword evidence="2 6" id="KW-0812">Transmembrane</keyword>
<evidence type="ECO:0000256" key="2">
    <source>
        <dbReference type="ARBA" id="ARBA00022692"/>
    </source>
</evidence>
<evidence type="ECO:0000256" key="4">
    <source>
        <dbReference type="ARBA" id="ARBA00023136"/>
    </source>
</evidence>
<evidence type="ECO:0000259" key="7">
    <source>
        <dbReference type="Pfam" id="PF20684"/>
    </source>
</evidence>
<keyword evidence="3 6" id="KW-1133">Transmembrane helix</keyword>
<dbReference type="PANTHER" id="PTHR33048:SF55">
    <property type="entry name" value="INTEGRAL MEMBRANE PROTEIN"/>
    <property type="match status" value="1"/>
</dbReference>
<comment type="subcellular location">
    <subcellularLocation>
        <location evidence="1">Membrane</location>
        <topology evidence="1">Multi-pass membrane protein</topology>
    </subcellularLocation>
</comment>
<dbReference type="VEuPathDB" id="FungiDB:PADG_05794"/>
<feature type="transmembrane region" description="Helical" evidence="6">
    <location>
        <begin position="178"/>
        <end position="198"/>
    </location>
</feature>
<dbReference type="InterPro" id="IPR052337">
    <property type="entry name" value="SAT4-like"/>
</dbReference>
<feature type="transmembrane region" description="Helical" evidence="6">
    <location>
        <begin position="252"/>
        <end position="272"/>
    </location>
</feature>
<name>A0A1D2JBC4_PARBR</name>
<comment type="caution">
    <text evidence="8">The sequence shown here is derived from an EMBL/GenBank/DDBJ whole genome shotgun (WGS) entry which is preliminary data.</text>
</comment>
<gene>
    <name evidence="8" type="ORF">ACO22_05088</name>
</gene>